<evidence type="ECO:0000313" key="10">
    <source>
        <dbReference type="EMBL" id="AEG32100.1"/>
    </source>
</evidence>
<organism evidence="10 11">
    <name type="scientific">Thiomicrospira cyclica (strain DSM 14477 / JCM 11371 / ALM1)</name>
    <name type="common">Thioalkalimicrobium cyclicum</name>
    <dbReference type="NCBI Taxonomy" id="717773"/>
    <lineage>
        <taxon>Bacteria</taxon>
        <taxon>Pseudomonadati</taxon>
        <taxon>Pseudomonadota</taxon>
        <taxon>Gammaproteobacteria</taxon>
        <taxon>Thiotrichales</taxon>
        <taxon>Piscirickettsiaceae</taxon>
        <taxon>Thiomicrospira</taxon>
    </lineage>
</organism>
<dbReference type="SUPFAM" id="SSF52172">
    <property type="entry name" value="CheY-like"/>
    <property type="match status" value="1"/>
</dbReference>
<dbReference type="InterPro" id="IPR011006">
    <property type="entry name" value="CheY-like_superfamily"/>
</dbReference>
<feature type="domain" description="Response regulatory" evidence="8">
    <location>
        <begin position="2"/>
        <end position="115"/>
    </location>
</feature>
<evidence type="ECO:0000259" key="8">
    <source>
        <dbReference type="PROSITE" id="PS50110"/>
    </source>
</evidence>
<name>F6D9Q1_THICA</name>
<dbReference type="SMART" id="SM00862">
    <property type="entry name" value="Trans_reg_C"/>
    <property type="match status" value="1"/>
</dbReference>
<dbReference type="STRING" id="717773.Thicy_1336"/>
<keyword evidence="3" id="KW-0805">Transcription regulation</keyword>
<dbReference type="GO" id="GO:0005829">
    <property type="term" value="C:cytosol"/>
    <property type="evidence" value="ECO:0007669"/>
    <property type="project" value="TreeGrafter"/>
</dbReference>
<dbReference type="GO" id="GO:0000156">
    <property type="term" value="F:phosphorelay response regulator activity"/>
    <property type="evidence" value="ECO:0007669"/>
    <property type="project" value="TreeGrafter"/>
</dbReference>
<dbReference type="GO" id="GO:0032993">
    <property type="term" value="C:protein-DNA complex"/>
    <property type="evidence" value="ECO:0007669"/>
    <property type="project" value="TreeGrafter"/>
</dbReference>
<dbReference type="AlphaFoldDB" id="F6D9Q1"/>
<dbReference type="InterPro" id="IPR039420">
    <property type="entry name" value="WalR-like"/>
</dbReference>
<dbReference type="CDD" id="cd00383">
    <property type="entry name" value="trans_reg_C"/>
    <property type="match status" value="1"/>
</dbReference>
<evidence type="ECO:0000256" key="3">
    <source>
        <dbReference type="ARBA" id="ARBA00023015"/>
    </source>
</evidence>
<accession>F6D9Q1</accession>
<feature type="domain" description="OmpR/PhoB-type" evidence="9">
    <location>
        <begin position="125"/>
        <end position="227"/>
    </location>
</feature>
<protein>
    <submittedName>
        <fullName evidence="10">Two component transcriptional regulator, winged helix family</fullName>
    </submittedName>
</protein>
<gene>
    <name evidence="10" type="ordered locus">Thicy_1336</name>
</gene>
<reference evidence="10 11" key="1">
    <citation type="submission" date="2011-05" db="EMBL/GenBank/DDBJ databases">
        <title>Complete sequence of Thioalkalimicrobium cyclicum ALM1.</title>
        <authorList>
            <consortium name="US DOE Joint Genome Institute"/>
            <person name="Lucas S."/>
            <person name="Han J."/>
            <person name="Lapidus A."/>
            <person name="Cheng J.-F."/>
            <person name="Goodwin L."/>
            <person name="Pitluck S."/>
            <person name="Peters L."/>
            <person name="Mikhailova N."/>
            <person name="Davenport K."/>
            <person name="Han C."/>
            <person name="Tapia R."/>
            <person name="Land M."/>
            <person name="Hauser L."/>
            <person name="Kyrpides N."/>
            <person name="Ivanova N."/>
            <person name="Pagani I."/>
            <person name="Kappler U."/>
            <person name="Woyke T."/>
        </authorList>
    </citation>
    <scope>NUCLEOTIDE SEQUENCE [LARGE SCALE GENOMIC DNA]</scope>
    <source>
        <strain evidence="11">DSM 14477 / JCM 11371 / ALM1</strain>
    </source>
</reference>
<evidence type="ECO:0000256" key="5">
    <source>
        <dbReference type="ARBA" id="ARBA00023163"/>
    </source>
</evidence>
<keyword evidence="1 6" id="KW-0597">Phosphoprotein</keyword>
<proteinExistence type="predicted"/>
<dbReference type="HOGENOM" id="CLU_000445_30_1_6"/>
<dbReference type="RefSeq" id="WP_013835876.1">
    <property type="nucleotide sequence ID" value="NC_015581.1"/>
</dbReference>
<dbReference type="PANTHER" id="PTHR48111">
    <property type="entry name" value="REGULATOR OF RPOS"/>
    <property type="match status" value="1"/>
</dbReference>
<dbReference type="PROSITE" id="PS50110">
    <property type="entry name" value="RESPONSE_REGULATORY"/>
    <property type="match status" value="1"/>
</dbReference>
<dbReference type="PROSITE" id="PS51755">
    <property type="entry name" value="OMPR_PHOB"/>
    <property type="match status" value="1"/>
</dbReference>
<keyword evidence="2" id="KW-0902">Two-component regulatory system</keyword>
<dbReference type="Gene3D" id="1.10.10.10">
    <property type="entry name" value="Winged helix-like DNA-binding domain superfamily/Winged helix DNA-binding domain"/>
    <property type="match status" value="1"/>
</dbReference>
<keyword evidence="4 7" id="KW-0238">DNA-binding</keyword>
<evidence type="ECO:0000259" key="9">
    <source>
        <dbReference type="PROSITE" id="PS51755"/>
    </source>
</evidence>
<dbReference type="EMBL" id="CP002776">
    <property type="protein sequence ID" value="AEG32100.1"/>
    <property type="molecule type" value="Genomic_DNA"/>
</dbReference>
<dbReference type="OrthoDB" id="6117814at2"/>
<sequence>MRLLLIEDEIDLAYQLERFLIKRQYHVTVCNNLNDSLLALSNQVYDAVLLDRLLPEGDALKDIARIKKHHDGFMLVMSALGEVQDRVAAFNRDVNYYLSKPIDFDELLAILEQFERKITQTASSNPSVRAENASSSWYIKRKRLYSPDQLVIQLTAREAMMVELMIAEFGQLVTRSALIMAMNQDPINYDSKALDSAVYRIRHKIEQATGQSVPFETVHGVGYVWHD</sequence>
<evidence type="ECO:0000256" key="6">
    <source>
        <dbReference type="PROSITE-ProRule" id="PRU00169"/>
    </source>
</evidence>
<dbReference type="Pfam" id="PF00486">
    <property type="entry name" value="Trans_reg_C"/>
    <property type="match status" value="1"/>
</dbReference>
<keyword evidence="5" id="KW-0804">Transcription</keyword>
<feature type="modified residue" description="4-aspartylphosphate" evidence="6">
    <location>
        <position position="51"/>
    </location>
</feature>
<dbReference type="InterPro" id="IPR016032">
    <property type="entry name" value="Sig_transdc_resp-reg_C-effctor"/>
</dbReference>
<evidence type="ECO:0000256" key="2">
    <source>
        <dbReference type="ARBA" id="ARBA00023012"/>
    </source>
</evidence>
<dbReference type="KEGG" id="tcy:Thicy_1336"/>
<evidence type="ECO:0000256" key="1">
    <source>
        <dbReference type="ARBA" id="ARBA00022553"/>
    </source>
</evidence>
<evidence type="ECO:0000256" key="7">
    <source>
        <dbReference type="PROSITE-ProRule" id="PRU01091"/>
    </source>
</evidence>
<dbReference type="InterPro" id="IPR036388">
    <property type="entry name" value="WH-like_DNA-bd_sf"/>
</dbReference>
<evidence type="ECO:0000313" key="11">
    <source>
        <dbReference type="Proteomes" id="UP000009232"/>
    </source>
</evidence>
<dbReference type="PANTHER" id="PTHR48111:SF1">
    <property type="entry name" value="TWO-COMPONENT RESPONSE REGULATOR ORR33"/>
    <property type="match status" value="1"/>
</dbReference>
<dbReference type="Pfam" id="PF00072">
    <property type="entry name" value="Response_reg"/>
    <property type="match status" value="1"/>
</dbReference>
<evidence type="ECO:0000256" key="4">
    <source>
        <dbReference type="ARBA" id="ARBA00023125"/>
    </source>
</evidence>
<dbReference type="InterPro" id="IPR001789">
    <property type="entry name" value="Sig_transdc_resp-reg_receiver"/>
</dbReference>
<dbReference type="eggNOG" id="COG0745">
    <property type="taxonomic scope" value="Bacteria"/>
</dbReference>
<dbReference type="Proteomes" id="UP000009232">
    <property type="component" value="Chromosome"/>
</dbReference>
<dbReference type="GO" id="GO:0000976">
    <property type="term" value="F:transcription cis-regulatory region binding"/>
    <property type="evidence" value="ECO:0007669"/>
    <property type="project" value="TreeGrafter"/>
</dbReference>
<dbReference type="InterPro" id="IPR001867">
    <property type="entry name" value="OmpR/PhoB-type_DNA-bd"/>
</dbReference>
<dbReference type="SUPFAM" id="SSF46894">
    <property type="entry name" value="C-terminal effector domain of the bipartite response regulators"/>
    <property type="match status" value="1"/>
</dbReference>
<dbReference type="GO" id="GO:0006355">
    <property type="term" value="P:regulation of DNA-templated transcription"/>
    <property type="evidence" value="ECO:0007669"/>
    <property type="project" value="InterPro"/>
</dbReference>
<feature type="DNA-binding region" description="OmpR/PhoB-type" evidence="7">
    <location>
        <begin position="125"/>
        <end position="227"/>
    </location>
</feature>
<dbReference type="SMART" id="SM00448">
    <property type="entry name" value="REC"/>
    <property type="match status" value="1"/>
</dbReference>
<keyword evidence="11" id="KW-1185">Reference proteome</keyword>
<dbReference type="Gene3D" id="3.40.50.2300">
    <property type="match status" value="1"/>
</dbReference>